<dbReference type="GO" id="GO:0016787">
    <property type="term" value="F:hydrolase activity"/>
    <property type="evidence" value="ECO:0007669"/>
    <property type="project" value="UniProtKB-KW"/>
</dbReference>
<dbReference type="SUPFAM" id="SSF53448">
    <property type="entry name" value="Nucleotide-diphospho-sugar transferases"/>
    <property type="match status" value="1"/>
</dbReference>
<evidence type="ECO:0000256" key="1">
    <source>
        <dbReference type="ARBA" id="ARBA00004496"/>
    </source>
</evidence>
<comment type="caution">
    <text evidence="9">The sequence shown here is derived from an EMBL/GenBank/DDBJ whole genome shotgun (WGS) entry which is preliminary data.</text>
</comment>
<dbReference type="InterPro" id="IPR036412">
    <property type="entry name" value="HAD-like_sf"/>
</dbReference>
<dbReference type="PANTHER" id="PTHR42891:SF1">
    <property type="entry name" value="D-GLYCERO-BETA-D-MANNO-HEPTOSE-1,7-BISPHOSPHATE 7-PHOSPHATASE"/>
    <property type="match status" value="1"/>
</dbReference>
<dbReference type="InterPro" id="IPR023214">
    <property type="entry name" value="HAD_sf"/>
</dbReference>
<dbReference type="InterPro" id="IPR001173">
    <property type="entry name" value="Glyco_trans_2-like"/>
</dbReference>
<keyword evidence="6" id="KW-0119">Carbohydrate metabolism</keyword>
<dbReference type="NCBIfam" id="TIGR01656">
    <property type="entry name" value="Histidinol-ppas"/>
    <property type="match status" value="1"/>
</dbReference>
<evidence type="ECO:0000256" key="5">
    <source>
        <dbReference type="ARBA" id="ARBA00022801"/>
    </source>
</evidence>
<name>A0ABW2C3F1_9PSEU</name>
<dbReference type="NCBIfam" id="TIGR01662">
    <property type="entry name" value="HAD-SF-IIIA"/>
    <property type="match status" value="1"/>
</dbReference>
<feature type="domain" description="Glycosyltransferase 2-like" evidence="8">
    <location>
        <begin position="13"/>
        <end position="119"/>
    </location>
</feature>
<dbReference type="EMBL" id="JBHSXX010000001">
    <property type="protein sequence ID" value="MFC6868890.1"/>
    <property type="molecule type" value="Genomic_DNA"/>
</dbReference>
<dbReference type="PANTHER" id="PTHR42891">
    <property type="entry name" value="D-GLYCERO-BETA-D-MANNO-HEPTOSE-1,7-BISPHOSPHATE 7-PHOSPHATASE"/>
    <property type="match status" value="1"/>
</dbReference>
<keyword evidence="10" id="KW-1185">Reference proteome</keyword>
<dbReference type="InterPro" id="IPR006549">
    <property type="entry name" value="HAD-SF_hydro_IIIA"/>
</dbReference>
<reference evidence="10" key="1">
    <citation type="journal article" date="2019" name="Int. J. Syst. Evol. Microbiol.">
        <title>The Global Catalogue of Microorganisms (GCM) 10K type strain sequencing project: providing services to taxonomists for standard genome sequencing and annotation.</title>
        <authorList>
            <consortium name="The Broad Institute Genomics Platform"/>
            <consortium name="The Broad Institute Genome Sequencing Center for Infectious Disease"/>
            <person name="Wu L."/>
            <person name="Ma J."/>
        </authorList>
    </citation>
    <scope>NUCLEOTIDE SEQUENCE [LARGE SCALE GENOMIC DNA]</scope>
    <source>
        <strain evidence="10">KCTC 32255</strain>
    </source>
</reference>
<evidence type="ECO:0000256" key="2">
    <source>
        <dbReference type="ARBA" id="ARBA00005628"/>
    </source>
</evidence>
<dbReference type="InterPro" id="IPR006543">
    <property type="entry name" value="Histidinol-phos"/>
</dbReference>
<organism evidence="9 10">
    <name type="scientific">Haloechinothrix salitolerans</name>
    <dbReference type="NCBI Taxonomy" id="926830"/>
    <lineage>
        <taxon>Bacteria</taxon>
        <taxon>Bacillati</taxon>
        <taxon>Actinomycetota</taxon>
        <taxon>Actinomycetes</taxon>
        <taxon>Pseudonocardiales</taxon>
        <taxon>Pseudonocardiaceae</taxon>
        <taxon>Haloechinothrix</taxon>
    </lineage>
</organism>
<comment type="subcellular location">
    <subcellularLocation>
        <location evidence="1">Cytoplasm</location>
    </subcellularLocation>
</comment>
<evidence type="ECO:0000313" key="9">
    <source>
        <dbReference type="EMBL" id="MFC6868890.1"/>
    </source>
</evidence>
<dbReference type="Gene3D" id="3.90.550.10">
    <property type="entry name" value="Spore Coat Polysaccharide Biosynthesis Protein SpsA, Chain A"/>
    <property type="match status" value="1"/>
</dbReference>
<accession>A0ABW2C3F1</accession>
<protein>
    <recommendedName>
        <fullName evidence="7">D,D-heptose 1,7-bisphosphate phosphatase</fullName>
    </recommendedName>
</protein>
<evidence type="ECO:0000256" key="4">
    <source>
        <dbReference type="ARBA" id="ARBA00022723"/>
    </source>
</evidence>
<gene>
    <name evidence="9" type="ORF">ACFQGD_17240</name>
</gene>
<comment type="similarity">
    <text evidence="2">Belongs to the GmhB family.</text>
</comment>
<dbReference type="InterPro" id="IPR004446">
    <property type="entry name" value="Heptose_bisP_phosphatase"/>
</dbReference>
<keyword evidence="5 9" id="KW-0378">Hydrolase</keyword>
<keyword evidence="4" id="KW-0479">Metal-binding</keyword>
<evidence type="ECO:0000256" key="7">
    <source>
        <dbReference type="ARBA" id="ARBA00031828"/>
    </source>
</evidence>
<evidence type="ECO:0000313" key="10">
    <source>
        <dbReference type="Proteomes" id="UP001596337"/>
    </source>
</evidence>
<dbReference type="Proteomes" id="UP001596337">
    <property type="component" value="Unassembled WGS sequence"/>
</dbReference>
<sequence length="501" mass="53412">MRVSRTPTELDYTVVIPTAGRDNLHTLLCALESAKGPDPAEVIVVDDRRSGVPIDVGHLDMPVRMLTSGGGGPAAARNVGWRAAATEWIAFVDDDVSIAAEWPRRLVKDISDLTSDCAGSQARLEVPLPDWPLTDNERDAAGLMTAWWITADMAYRRSVLAEVGGFDERFPRAYREDSDLALRIQRAGYRIVRGERVTGHPVRSEALLTSVRAQRGNAADALMRRTYGASWRELAGAGPGRLGAHVRATAAFAVAVAAGAAGRPRAALTASAVWAALTAGFAVKRILPGPRTPREVATMAVTSALIPPAACWHRLRGEVAARRAASTRARTAVLFDRDDTLIEDVPYLADPDGVRPLAGAAESLQRLREAGVPVGVVSNQSGLARGRFTERQLAAVNARVEALLGPFDTWQMCVHGPDDACDCRKPGAGLVRRAADVLGVAPSGCVVIGDTEADLRAADNAGARGVLVPSPRTRPVEVLRARRERRLARDLTEAISLGGVS</sequence>
<dbReference type="SUPFAM" id="SSF56784">
    <property type="entry name" value="HAD-like"/>
    <property type="match status" value="1"/>
</dbReference>
<evidence type="ECO:0000256" key="6">
    <source>
        <dbReference type="ARBA" id="ARBA00023277"/>
    </source>
</evidence>
<evidence type="ECO:0000256" key="3">
    <source>
        <dbReference type="ARBA" id="ARBA00022490"/>
    </source>
</evidence>
<evidence type="ECO:0000259" key="8">
    <source>
        <dbReference type="Pfam" id="PF00535"/>
    </source>
</evidence>
<proteinExistence type="inferred from homology"/>
<dbReference type="Pfam" id="PF00535">
    <property type="entry name" value="Glycos_transf_2"/>
    <property type="match status" value="1"/>
</dbReference>
<keyword evidence="3" id="KW-0963">Cytoplasm</keyword>
<dbReference type="Gene3D" id="3.40.50.1000">
    <property type="entry name" value="HAD superfamily/HAD-like"/>
    <property type="match status" value="1"/>
</dbReference>
<dbReference type="Pfam" id="PF13242">
    <property type="entry name" value="Hydrolase_like"/>
    <property type="match status" value="1"/>
</dbReference>
<dbReference type="InterPro" id="IPR029044">
    <property type="entry name" value="Nucleotide-diphossugar_trans"/>
</dbReference>
<dbReference type="RefSeq" id="WP_345396989.1">
    <property type="nucleotide sequence ID" value="NZ_BAABLA010000026.1"/>
</dbReference>